<dbReference type="InterPro" id="IPR009649">
    <property type="entry name" value="TraU"/>
</dbReference>
<dbReference type="Proteomes" id="UP000243745">
    <property type="component" value="Unassembled WGS sequence"/>
</dbReference>
<proteinExistence type="predicted"/>
<dbReference type="AlphaFoldDB" id="A0A662ZLD9"/>
<keyword evidence="2" id="KW-0732">Signal</keyword>
<accession>A0A662ZLD9</accession>
<reference evidence="3 4" key="1">
    <citation type="submission" date="2016-10" db="EMBL/GenBank/DDBJ databases">
        <authorList>
            <person name="Varghese N."/>
            <person name="Submissions S."/>
        </authorList>
    </citation>
    <scope>NUCLEOTIDE SEQUENCE [LARGE SCALE GENOMIC DNA]</scope>
    <source>
        <strain evidence="3 4">DSM 1361</strain>
    </source>
</reference>
<keyword evidence="4" id="KW-1185">Reference proteome</keyword>
<organism evidence="3 4">
    <name type="scientific">Ruminobacter amylophilus</name>
    <dbReference type="NCBI Taxonomy" id="867"/>
    <lineage>
        <taxon>Bacteria</taxon>
        <taxon>Pseudomonadati</taxon>
        <taxon>Pseudomonadota</taxon>
        <taxon>Gammaproteobacteria</taxon>
        <taxon>Aeromonadales</taxon>
        <taxon>Succinivibrionaceae</taxon>
        <taxon>Ruminobacter</taxon>
    </lineage>
</organism>
<feature type="signal peptide" evidence="2">
    <location>
        <begin position="1"/>
        <end position="21"/>
    </location>
</feature>
<gene>
    <name evidence="3" type="ORF">SAMN02910344_02175</name>
</gene>
<evidence type="ECO:0000313" key="4">
    <source>
        <dbReference type="Proteomes" id="UP000243745"/>
    </source>
</evidence>
<feature type="compositionally biased region" description="Basic and acidic residues" evidence="1">
    <location>
        <begin position="59"/>
        <end position="74"/>
    </location>
</feature>
<dbReference type="RefSeq" id="WP_093143665.1">
    <property type="nucleotide sequence ID" value="NZ_FOXF01000065.1"/>
</dbReference>
<dbReference type="Pfam" id="PF06834">
    <property type="entry name" value="TraU"/>
    <property type="match status" value="1"/>
</dbReference>
<protein>
    <submittedName>
        <fullName evidence="3">Conjugal transfer pilus assembly protein TraU</fullName>
    </submittedName>
</protein>
<evidence type="ECO:0000313" key="3">
    <source>
        <dbReference type="EMBL" id="SFP73280.1"/>
    </source>
</evidence>
<evidence type="ECO:0000256" key="1">
    <source>
        <dbReference type="SAM" id="MobiDB-lite"/>
    </source>
</evidence>
<dbReference type="OrthoDB" id="9788211at2"/>
<dbReference type="EMBL" id="FOXF01000065">
    <property type="protein sequence ID" value="SFP73280.1"/>
    <property type="molecule type" value="Genomic_DNA"/>
</dbReference>
<evidence type="ECO:0000256" key="2">
    <source>
        <dbReference type="SAM" id="SignalP"/>
    </source>
</evidence>
<name>A0A662ZLD9_9GAMM</name>
<feature type="chain" id="PRO_5024858064" evidence="2">
    <location>
        <begin position="22"/>
        <end position="364"/>
    </location>
</feature>
<feature type="region of interest" description="Disordered" evidence="1">
    <location>
        <begin position="59"/>
        <end position="85"/>
    </location>
</feature>
<sequence length="364" mass="40063">MNNLSKTLLSLAVLSSSAAFAGDARCPSHEPFSQAVNNLCWDCIFPIYVAGVKIDASSKKEDKKDSGKGDEKNSKGNFGIFHNPGVPSDAYTKPFCSCREGKIDKPGISESLWEPARLVETTYMAGCMPALGGAVTKLCPGGNGVSSHSGDVPYGNEHDYRNVHMYAFPILRILNMTTDAVYVKDGYQDVSLMELSELNPFYKDGSLSMVATPETMIVSAMSALAPIACLGEVPMTMTNHSPVESLWWCAGNWGVYYPLVGTVLGSNSFRATSLEATRLLALMHREGREFNTIGKDNMCNAHVSEKLPKQQWKMQHYFPVPENGSHVIGYPTILWNSMQHYPGIKGQTDGYVLFRWNDCCNHME</sequence>